<keyword evidence="4 6" id="KW-0560">Oxidoreductase</keyword>
<evidence type="ECO:0000313" key="9">
    <source>
        <dbReference type="RefSeq" id="XP_014503954.1"/>
    </source>
</evidence>
<protein>
    <submittedName>
        <fullName evidence="9">Protein SRG1-like</fullName>
    </submittedName>
</protein>
<dbReference type="AlphaFoldDB" id="A0A1S3UDC2"/>
<dbReference type="PANTHER" id="PTHR47991">
    <property type="entry name" value="OXOGLUTARATE/IRON-DEPENDENT DIOXYGENASE"/>
    <property type="match status" value="1"/>
</dbReference>
<dbReference type="Pfam" id="PF03171">
    <property type="entry name" value="2OG-FeII_Oxy"/>
    <property type="match status" value="1"/>
</dbReference>
<name>A0A1S3UDC2_VIGRR</name>
<dbReference type="Proteomes" id="UP000087766">
    <property type="component" value="Chromosome 6"/>
</dbReference>
<keyword evidence="8" id="KW-1185">Reference proteome</keyword>
<keyword evidence="2 6" id="KW-0479">Metal-binding</keyword>
<reference evidence="9" key="2">
    <citation type="submission" date="2025-08" db="UniProtKB">
        <authorList>
            <consortium name="RefSeq"/>
        </authorList>
    </citation>
    <scope>IDENTIFICATION</scope>
    <source>
        <tissue evidence="9">Leaf</tissue>
    </source>
</reference>
<organism evidence="8 9">
    <name type="scientific">Vigna radiata var. radiata</name>
    <name type="common">Mung bean</name>
    <name type="synonym">Phaseolus aureus</name>
    <dbReference type="NCBI Taxonomy" id="3916"/>
    <lineage>
        <taxon>Eukaryota</taxon>
        <taxon>Viridiplantae</taxon>
        <taxon>Streptophyta</taxon>
        <taxon>Embryophyta</taxon>
        <taxon>Tracheophyta</taxon>
        <taxon>Spermatophyta</taxon>
        <taxon>Magnoliopsida</taxon>
        <taxon>eudicotyledons</taxon>
        <taxon>Gunneridae</taxon>
        <taxon>Pentapetalae</taxon>
        <taxon>rosids</taxon>
        <taxon>fabids</taxon>
        <taxon>Fabales</taxon>
        <taxon>Fabaceae</taxon>
        <taxon>Papilionoideae</taxon>
        <taxon>50 kb inversion clade</taxon>
        <taxon>NPAAA clade</taxon>
        <taxon>indigoferoid/millettioid clade</taxon>
        <taxon>Phaseoleae</taxon>
        <taxon>Vigna</taxon>
    </lineage>
</organism>
<dbReference type="GeneID" id="106764221"/>
<dbReference type="RefSeq" id="XP_014503954.1">
    <property type="nucleotide sequence ID" value="XM_014648468.2"/>
</dbReference>
<feature type="domain" description="Fe2OG dioxygenase" evidence="7">
    <location>
        <begin position="209"/>
        <end position="309"/>
    </location>
</feature>
<evidence type="ECO:0000256" key="4">
    <source>
        <dbReference type="ARBA" id="ARBA00023002"/>
    </source>
</evidence>
<dbReference type="InterPro" id="IPR005123">
    <property type="entry name" value="Oxoglu/Fe-dep_dioxygenase_dom"/>
</dbReference>
<evidence type="ECO:0000256" key="6">
    <source>
        <dbReference type="RuleBase" id="RU003682"/>
    </source>
</evidence>
<sequence length="358" mass="40932">MAETKNPSGSSLLVPSVQELAKQNLANVPQRYIQPQHEQQMLHISQQPNIATLHIPVIDMQRLLSQESATSELDKLHFACKEWGFFQLINHGVSTSLVEKVKLEIKNFFDLPMSEKKRFWQSPEHMEGFGQAFVVSEDQKLDWADIFFMTVLPKQLRMPHLFPQLPLSLRESLEVYSEEIQNLAKVIVEEMGKCLKMKEREMRELFENGMQSMRVNYYPACLEADKVIGLTPHSDGVGLTILLQVSDVEGLQVRKDGMWILVKPLPNSFIINIGDMLEIISNGIYRSVEHRAIVNSARERISIATFHTPKHDGVLAPAPSLITEKTPPRFQKTQLKEFLANLFARKLDGKSYLDTLRL</sequence>
<evidence type="ECO:0000259" key="7">
    <source>
        <dbReference type="PROSITE" id="PS51471"/>
    </source>
</evidence>
<dbReference type="InterPro" id="IPR044861">
    <property type="entry name" value="IPNS-like_FE2OG_OXY"/>
</dbReference>
<dbReference type="OrthoDB" id="288590at2759"/>
<keyword evidence="5 6" id="KW-0408">Iron</keyword>
<proteinExistence type="inferred from homology"/>
<dbReference type="Gene3D" id="2.60.120.330">
    <property type="entry name" value="B-lactam Antibiotic, Isopenicillin N Synthase, Chain"/>
    <property type="match status" value="1"/>
</dbReference>
<evidence type="ECO:0000313" key="8">
    <source>
        <dbReference type="Proteomes" id="UP000087766"/>
    </source>
</evidence>
<evidence type="ECO:0000256" key="1">
    <source>
        <dbReference type="ARBA" id="ARBA00008056"/>
    </source>
</evidence>
<dbReference type="STRING" id="3916.A0A1S3UDC2"/>
<dbReference type="PROSITE" id="PS51471">
    <property type="entry name" value="FE2OG_OXY"/>
    <property type="match status" value="1"/>
</dbReference>
<evidence type="ECO:0000256" key="2">
    <source>
        <dbReference type="ARBA" id="ARBA00022723"/>
    </source>
</evidence>
<evidence type="ECO:0000256" key="3">
    <source>
        <dbReference type="ARBA" id="ARBA00022896"/>
    </source>
</evidence>
<dbReference type="InterPro" id="IPR027443">
    <property type="entry name" value="IPNS-like_sf"/>
</dbReference>
<dbReference type="GO" id="GO:0031418">
    <property type="term" value="F:L-ascorbic acid binding"/>
    <property type="evidence" value="ECO:0007669"/>
    <property type="project" value="UniProtKB-KW"/>
</dbReference>
<dbReference type="KEGG" id="vra:106764221"/>
<keyword evidence="3" id="KW-0847">Vitamin C</keyword>
<dbReference type="GO" id="GO:0046872">
    <property type="term" value="F:metal ion binding"/>
    <property type="evidence" value="ECO:0007669"/>
    <property type="project" value="UniProtKB-KW"/>
</dbReference>
<dbReference type="InterPro" id="IPR050295">
    <property type="entry name" value="Plant_2OG-oxidoreductases"/>
</dbReference>
<dbReference type="SUPFAM" id="SSF51197">
    <property type="entry name" value="Clavaminate synthase-like"/>
    <property type="match status" value="1"/>
</dbReference>
<dbReference type="GO" id="GO:0016491">
    <property type="term" value="F:oxidoreductase activity"/>
    <property type="evidence" value="ECO:0007669"/>
    <property type="project" value="UniProtKB-KW"/>
</dbReference>
<dbReference type="FunFam" id="2.60.120.330:FF:000001">
    <property type="entry name" value="Protein SRG1"/>
    <property type="match status" value="1"/>
</dbReference>
<comment type="similarity">
    <text evidence="1 6">Belongs to the iron/ascorbate-dependent oxidoreductase family.</text>
</comment>
<reference evidence="8" key="1">
    <citation type="journal article" date="2014" name="Nat. Commun.">
        <title>Genome sequence of mungbean and insights into evolution within Vigna species.</title>
        <authorList>
            <person name="Kang Y.J."/>
            <person name="Kim S.K."/>
            <person name="Kim M.Y."/>
            <person name="Lestari P."/>
            <person name="Kim K.H."/>
            <person name="Ha B.K."/>
            <person name="Jun T.H."/>
            <person name="Hwang W.J."/>
            <person name="Lee T."/>
            <person name="Lee J."/>
            <person name="Shim S."/>
            <person name="Yoon M.Y."/>
            <person name="Jang Y.E."/>
            <person name="Han K.S."/>
            <person name="Taeprayoon P."/>
            <person name="Yoon N."/>
            <person name="Somta P."/>
            <person name="Tanya P."/>
            <person name="Kim K.S."/>
            <person name="Gwag J.G."/>
            <person name="Moon J.K."/>
            <person name="Lee Y.H."/>
            <person name="Park B.S."/>
            <person name="Bombarely A."/>
            <person name="Doyle J.J."/>
            <person name="Jackson S.A."/>
            <person name="Schafleitner R."/>
            <person name="Srinives P."/>
            <person name="Varshney R.K."/>
            <person name="Lee S.H."/>
        </authorList>
    </citation>
    <scope>NUCLEOTIDE SEQUENCE [LARGE SCALE GENOMIC DNA]</scope>
    <source>
        <strain evidence="8">cv. VC1973A</strain>
    </source>
</reference>
<accession>A0A1S3UDC2</accession>
<dbReference type="InterPro" id="IPR026992">
    <property type="entry name" value="DIOX_N"/>
</dbReference>
<dbReference type="Pfam" id="PF14226">
    <property type="entry name" value="DIOX_N"/>
    <property type="match status" value="1"/>
</dbReference>
<evidence type="ECO:0000256" key="5">
    <source>
        <dbReference type="ARBA" id="ARBA00023004"/>
    </source>
</evidence>
<gene>
    <name evidence="9" type="primary">LOC106764221</name>
</gene>